<dbReference type="STRING" id="685588.A0A067S8G0"/>
<gene>
    <name evidence="2" type="ORF">GALMADRAFT_105961</name>
</gene>
<name>A0A067S8G0_GALM3</name>
<reference evidence="3" key="1">
    <citation type="journal article" date="2014" name="Proc. Natl. Acad. Sci. U.S.A.">
        <title>Extensive sampling of basidiomycete genomes demonstrates inadequacy of the white-rot/brown-rot paradigm for wood decay fungi.</title>
        <authorList>
            <person name="Riley R."/>
            <person name="Salamov A.A."/>
            <person name="Brown D.W."/>
            <person name="Nagy L.G."/>
            <person name="Floudas D."/>
            <person name="Held B.W."/>
            <person name="Levasseur A."/>
            <person name="Lombard V."/>
            <person name="Morin E."/>
            <person name="Otillar R."/>
            <person name="Lindquist E.A."/>
            <person name="Sun H."/>
            <person name="LaButti K.M."/>
            <person name="Schmutz J."/>
            <person name="Jabbour D."/>
            <person name="Luo H."/>
            <person name="Baker S.E."/>
            <person name="Pisabarro A.G."/>
            <person name="Walton J.D."/>
            <person name="Blanchette R.A."/>
            <person name="Henrissat B."/>
            <person name="Martin F."/>
            <person name="Cullen D."/>
            <person name="Hibbett D.S."/>
            <person name="Grigoriev I.V."/>
        </authorList>
    </citation>
    <scope>NUCLEOTIDE SEQUENCE [LARGE SCALE GENOMIC DNA]</scope>
    <source>
        <strain evidence="3">CBS 339.88</strain>
    </source>
</reference>
<keyword evidence="1" id="KW-1133">Transmembrane helix</keyword>
<evidence type="ECO:0000313" key="2">
    <source>
        <dbReference type="EMBL" id="KDR67101.1"/>
    </source>
</evidence>
<evidence type="ECO:0000256" key="1">
    <source>
        <dbReference type="SAM" id="Phobius"/>
    </source>
</evidence>
<proteinExistence type="predicted"/>
<dbReference type="OrthoDB" id="3052647at2759"/>
<dbReference type="EMBL" id="KL142417">
    <property type="protein sequence ID" value="KDR67101.1"/>
    <property type="molecule type" value="Genomic_DNA"/>
</dbReference>
<accession>A0A067S8G0</accession>
<feature type="transmembrane region" description="Helical" evidence="1">
    <location>
        <begin position="296"/>
        <end position="318"/>
    </location>
</feature>
<evidence type="ECO:0000313" key="3">
    <source>
        <dbReference type="Proteomes" id="UP000027222"/>
    </source>
</evidence>
<sequence>MSAPTRWIIVDDTDPGVQYNGAWSQVRDALDDLGNLGPLFEGTSHAVNANASLTYSFSGSRVIAYGTSKVQKNSSSGIVDPTWACFVDGVSIGSKDYIFFPENNWMLCEADSLSNGQHIISVQTTVLSPTNSFAFDRFQYFPSPSVPLDNATIFVDSSDSAVQYGSGWGPLGEIAEMTQQNGAKITFDFVGVQLSWVSMIPSNLSIAPASATYSIDGSTPVSFPLTGLKAGETEAYNQIFFQTPQLSPGKHHLEVVHGGNAQTTPLSLDYFVITNATLPSGKINPNLSTTKSKVPVGMVVGGAIAGVFVVFAIVLLYLRFRPKKKGIEKYAPADISISATTIEPFNAIPYAPSASQPLSSGGPSVSFYPIQTTGKVHREALGRADLPVAAVRRTSLQRSSSNPHVLLHEDSGLRLPDGEETTVVEIPPLYTAG</sequence>
<keyword evidence="1" id="KW-0812">Transmembrane</keyword>
<keyword evidence="3" id="KW-1185">Reference proteome</keyword>
<organism evidence="2 3">
    <name type="scientific">Galerina marginata (strain CBS 339.88)</name>
    <dbReference type="NCBI Taxonomy" id="685588"/>
    <lineage>
        <taxon>Eukaryota</taxon>
        <taxon>Fungi</taxon>
        <taxon>Dikarya</taxon>
        <taxon>Basidiomycota</taxon>
        <taxon>Agaricomycotina</taxon>
        <taxon>Agaricomycetes</taxon>
        <taxon>Agaricomycetidae</taxon>
        <taxon>Agaricales</taxon>
        <taxon>Agaricineae</taxon>
        <taxon>Strophariaceae</taxon>
        <taxon>Galerina</taxon>
    </lineage>
</organism>
<dbReference type="AlphaFoldDB" id="A0A067S8G0"/>
<evidence type="ECO:0008006" key="4">
    <source>
        <dbReference type="Google" id="ProtNLM"/>
    </source>
</evidence>
<protein>
    <recommendedName>
        <fullName evidence="4">Transmembrane protein</fullName>
    </recommendedName>
</protein>
<dbReference type="HOGENOM" id="CLU_036313_2_1_1"/>
<dbReference type="Gene3D" id="2.60.120.260">
    <property type="entry name" value="Galactose-binding domain-like"/>
    <property type="match status" value="2"/>
</dbReference>
<keyword evidence="1" id="KW-0472">Membrane</keyword>
<dbReference type="Proteomes" id="UP000027222">
    <property type="component" value="Unassembled WGS sequence"/>
</dbReference>